<gene>
    <name evidence="1" type="ORF">AVEN_220839_1</name>
</gene>
<dbReference type="AlphaFoldDB" id="A0A4Y2FUJ0"/>
<evidence type="ECO:0000313" key="1">
    <source>
        <dbReference type="EMBL" id="GBM43314.1"/>
    </source>
</evidence>
<keyword evidence="2" id="KW-1185">Reference proteome</keyword>
<comment type="caution">
    <text evidence="1">The sequence shown here is derived from an EMBL/GenBank/DDBJ whole genome shotgun (WGS) entry which is preliminary data.</text>
</comment>
<evidence type="ECO:0000313" key="2">
    <source>
        <dbReference type="Proteomes" id="UP000499080"/>
    </source>
</evidence>
<dbReference type="Proteomes" id="UP000499080">
    <property type="component" value="Unassembled WGS sequence"/>
</dbReference>
<dbReference type="EMBL" id="BGPR01001025">
    <property type="protein sequence ID" value="GBM43314.1"/>
    <property type="molecule type" value="Genomic_DNA"/>
</dbReference>
<sequence length="167" mass="18949">MGGKQTSLGANGMEQSTRECPALIQKFICIPFHPFGPRLVFSPNHSSRKIRRVHSSEVPNQFHGLTIHDRRSSSVGQCDFEKSIYLLRQKSGLAPIYSNRLPFWETRKGQTSCICVSLGDKPPAFVFRLEANLPHLCFPWKQTSCIQIEEMSNFGIILVFSVYGKFK</sequence>
<name>A0A4Y2FUJ0_ARAVE</name>
<proteinExistence type="predicted"/>
<protein>
    <submittedName>
        <fullName evidence="1">Uncharacterized protein</fullName>
    </submittedName>
</protein>
<organism evidence="1 2">
    <name type="scientific">Araneus ventricosus</name>
    <name type="common">Orbweaver spider</name>
    <name type="synonym">Epeira ventricosa</name>
    <dbReference type="NCBI Taxonomy" id="182803"/>
    <lineage>
        <taxon>Eukaryota</taxon>
        <taxon>Metazoa</taxon>
        <taxon>Ecdysozoa</taxon>
        <taxon>Arthropoda</taxon>
        <taxon>Chelicerata</taxon>
        <taxon>Arachnida</taxon>
        <taxon>Araneae</taxon>
        <taxon>Araneomorphae</taxon>
        <taxon>Entelegynae</taxon>
        <taxon>Araneoidea</taxon>
        <taxon>Araneidae</taxon>
        <taxon>Araneus</taxon>
    </lineage>
</organism>
<accession>A0A4Y2FUJ0</accession>
<reference evidence="1 2" key="1">
    <citation type="journal article" date="2019" name="Sci. Rep.">
        <title>Orb-weaving spider Araneus ventricosus genome elucidates the spidroin gene catalogue.</title>
        <authorList>
            <person name="Kono N."/>
            <person name="Nakamura H."/>
            <person name="Ohtoshi R."/>
            <person name="Moran D.A.P."/>
            <person name="Shinohara A."/>
            <person name="Yoshida Y."/>
            <person name="Fujiwara M."/>
            <person name="Mori M."/>
            <person name="Tomita M."/>
            <person name="Arakawa K."/>
        </authorList>
    </citation>
    <scope>NUCLEOTIDE SEQUENCE [LARGE SCALE GENOMIC DNA]</scope>
</reference>